<evidence type="ECO:0000256" key="5">
    <source>
        <dbReference type="ARBA" id="ARBA00022898"/>
    </source>
</evidence>
<dbReference type="RefSeq" id="WP_124222561.1">
    <property type="nucleotide sequence ID" value="NZ_RKRF01000010.1"/>
</dbReference>
<dbReference type="SUPFAM" id="SSF53383">
    <property type="entry name" value="PLP-dependent transferases"/>
    <property type="match status" value="1"/>
</dbReference>
<protein>
    <recommendedName>
        <fullName evidence="6">Aminotransferase</fullName>
        <ecNumber evidence="6">2.6.1.-</ecNumber>
    </recommendedName>
</protein>
<dbReference type="Proteomes" id="UP000276443">
    <property type="component" value="Unassembled WGS sequence"/>
</dbReference>
<accession>A0A3N5B4E8</accession>
<comment type="cofactor">
    <cofactor evidence="1 6">
        <name>pyridoxal 5'-phosphate</name>
        <dbReference type="ChEBI" id="CHEBI:597326"/>
    </cofactor>
</comment>
<evidence type="ECO:0000256" key="2">
    <source>
        <dbReference type="ARBA" id="ARBA00007441"/>
    </source>
</evidence>
<dbReference type="PANTHER" id="PTHR46383:SF4">
    <property type="entry name" value="AMINOTRANSFERASE"/>
    <property type="match status" value="1"/>
</dbReference>
<keyword evidence="9" id="KW-1185">Reference proteome</keyword>
<comment type="similarity">
    <text evidence="2 6">Belongs to the class-I pyridoxal-phosphate-dependent aminotransferase family.</text>
</comment>
<dbReference type="EMBL" id="RKRF01000010">
    <property type="protein sequence ID" value="RPF52284.1"/>
    <property type="molecule type" value="Genomic_DNA"/>
</dbReference>
<dbReference type="InterPro" id="IPR015424">
    <property type="entry name" value="PyrdxlP-dep_Trfase"/>
</dbReference>
<dbReference type="InterPro" id="IPR004838">
    <property type="entry name" value="NHTrfase_class1_PyrdxlP-BS"/>
</dbReference>
<dbReference type="PANTHER" id="PTHR46383">
    <property type="entry name" value="ASPARTATE AMINOTRANSFERASE"/>
    <property type="match status" value="1"/>
</dbReference>
<dbReference type="GO" id="GO:0030170">
    <property type="term" value="F:pyridoxal phosphate binding"/>
    <property type="evidence" value="ECO:0007669"/>
    <property type="project" value="InterPro"/>
</dbReference>
<dbReference type="Gene3D" id="3.90.1150.10">
    <property type="entry name" value="Aspartate Aminotransferase, domain 1"/>
    <property type="match status" value="1"/>
</dbReference>
<dbReference type="CDD" id="cd00609">
    <property type="entry name" value="AAT_like"/>
    <property type="match status" value="1"/>
</dbReference>
<dbReference type="InterPro" id="IPR004839">
    <property type="entry name" value="Aminotransferase_I/II_large"/>
</dbReference>
<dbReference type="Pfam" id="PF00155">
    <property type="entry name" value="Aminotran_1_2"/>
    <property type="match status" value="1"/>
</dbReference>
<dbReference type="PRINTS" id="PR00753">
    <property type="entry name" value="ACCSYNTHASE"/>
</dbReference>
<keyword evidence="3 6" id="KW-0032">Aminotransferase</keyword>
<sequence length="386" mass="43509">MEQRINQNVKNIEISGIRQFFNMVQGKKDMISLTIGQPDFQTPEHIKEAAKQSLDQNLTTYTPNAGVLELREAISNYVKQNYQLNYNPQDEIIVTVGASQAIDITLRTILSPGDEVLLPGPVYPAYEPLIKLAGGKPVYVDTRKHNFKFTADLIEKHITENTKCVILPYPSNPTGVSMDENELKDIATLLKDYSIFILADEIYSELTYEKPHVSIGAFEEVRNQTFIVQGVSKSHSMTGFRIGFLMGPKNLQKHVLKVHQYNVSCPTSTSQYAALEALTNGINDPKEMRESYLKRRNYVVKRLTEMGIDVVIPDGAFYVFPKLAPSDQTSFDFGLTLVKEAKLALVPGDAFSSYGQGYMRISYAYHEEVLKEGLDRLEEFIKTNKG</sequence>
<evidence type="ECO:0000259" key="7">
    <source>
        <dbReference type="Pfam" id="PF00155"/>
    </source>
</evidence>
<dbReference type="InterPro" id="IPR050596">
    <property type="entry name" value="AspAT/PAT-like"/>
</dbReference>
<dbReference type="InterPro" id="IPR015421">
    <property type="entry name" value="PyrdxlP-dep_Trfase_major"/>
</dbReference>
<dbReference type="EC" id="2.6.1.-" evidence="6"/>
<feature type="domain" description="Aminotransferase class I/classII large" evidence="7">
    <location>
        <begin position="28"/>
        <end position="377"/>
    </location>
</feature>
<name>A0A3N5B4E8_9BACI</name>
<dbReference type="PROSITE" id="PS00105">
    <property type="entry name" value="AA_TRANSFER_CLASS_1"/>
    <property type="match status" value="1"/>
</dbReference>
<comment type="caution">
    <text evidence="8">The sequence shown here is derived from an EMBL/GenBank/DDBJ whole genome shotgun (WGS) entry which is preliminary data.</text>
</comment>
<dbReference type="OrthoDB" id="9802328at2"/>
<dbReference type="GO" id="GO:0008483">
    <property type="term" value="F:transaminase activity"/>
    <property type="evidence" value="ECO:0007669"/>
    <property type="project" value="UniProtKB-KW"/>
</dbReference>
<keyword evidence="5" id="KW-0663">Pyridoxal phosphate</keyword>
<reference evidence="8 9" key="1">
    <citation type="submission" date="2018-11" db="EMBL/GenBank/DDBJ databases">
        <title>Genomic Encyclopedia of Type Strains, Phase IV (KMG-IV): sequencing the most valuable type-strain genomes for metagenomic binning, comparative biology and taxonomic classification.</title>
        <authorList>
            <person name="Goeker M."/>
        </authorList>
    </citation>
    <scope>NUCLEOTIDE SEQUENCE [LARGE SCALE GENOMIC DNA]</scope>
    <source>
        <strain evidence="8 9">DSM 18090</strain>
    </source>
</reference>
<proteinExistence type="inferred from homology"/>
<evidence type="ECO:0000256" key="3">
    <source>
        <dbReference type="ARBA" id="ARBA00022576"/>
    </source>
</evidence>
<evidence type="ECO:0000256" key="6">
    <source>
        <dbReference type="RuleBase" id="RU000481"/>
    </source>
</evidence>
<dbReference type="InterPro" id="IPR015422">
    <property type="entry name" value="PyrdxlP-dep_Trfase_small"/>
</dbReference>
<evidence type="ECO:0000313" key="8">
    <source>
        <dbReference type="EMBL" id="RPF52284.1"/>
    </source>
</evidence>
<keyword evidence="4 6" id="KW-0808">Transferase</keyword>
<evidence type="ECO:0000313" key="9">
    <source>
        <dbReference type="Proteomes" id="UP000276443"/>
    </source>
</evidence>
<evidence type="ECO:0000256" key="4">
    <source>
        <dbReference type="ARBA" id="ARBA00022679"/>
    </source>
</evidence>
<dbReference type="AlphaFoldDB" id="A0A3N5B4E8"/>
<dbReference type="NCBIfam" id="NF005817">
    <property type="entry name" value="PRK07683.1"/>
    <property type="match status" value="1"/>
</dbReference>
<evidence type="ECO:0000256" key="1">
    <source>
        <dbReference type="ARBA" id="ARBA00001933"/>
    </source>
</evidence>
<organism evidence="8 9">
    <name type="scientific">Aquisalibacillus elongatus</name>
    <dbReference type="NCBI Taxonomy" id="485577"/>
    <lineage>
        <taxon>Bacteria</taxon>
        <taxon>Bacillati</taxon>
        <taxon>Bacillota</taxon>
        <taxon>Bacilli</taxon>
        <taxon>Bacillales</taxon>
        <taxon>Bacillaceae</taxon>
        <taxon>Aquisalibacillus</taxon>
    </lineage>
</organism>
<dbReference type="FunFam" id="3.40.640.10:FF:000033">
    <property type="entry name" value="Aspartate aminotransferase"/>
    <property type="match status" value="1"/>
</dbReference>
<dbReference type="Gene3D" id="3.40.640.10">
    <property type="entry name" value="Type I PLP-dependent aspartate aminotransferase-like (Major domain)"/>
    <property type="match status" value="1"/>
</dbReference>
<dbReference type="GO" id="GO:0006520">
    <property type="term" value="P:amino acid metabolic process"/>
    <property type="evidence" value="ECO:0007669"/>
    <property type="project" value="InterPro"/>
</dbReference>
<gene>
    <name evidence="8" type="ORF">EDC24_2278</name>
</gene>